<protein>
    <recommendedName>
        <fullName evidence="1">LUD domain-containing protein</fullName>
    </recommendedName>
</protein>
<dbReference type="PANTHER" id="PTHR36179">
    <property type="entry name" value="LUD_DOM DOMAIN-CONTAINING PROTEIN"/>
    <property type="match status" value="1"/>
</dbReference>
<dbReference type="PANTHER" id="PTHR36179:SF2">
    <property type="entry name" value="LUD DOMAIN-CONTAINING PROTEIN"/>
    <property type="match status" value="1"/>
</dbReference>
<gene>
    <name evidence="2" type="ORF">BR63_15840</name>
</gene>
<dbReference type="KEGG" id="tfr:BR63_15840"/>
<dbReference type="Proteomes" id="UP000515847">
    <property type="component" value="Chromosome"/>
</dbReference>
<dbReference type="AlphaFoldDB" id="A0A7G6E8R9"/>
<dbReference type="RefSeq" id="WP_081908124.1">
    <property type="nucleotide sequence ID" value="NZ_CP045798.1"/>
</dbReference>
<organism evidence="2 3">
    <name type="scientific">Thermanaerosceptrum fracticalcis</name>
    <dbReference type="NCBI Taxonomy" id="1712410"/>
    <lineage>
        <taxon>Bacteria</taxon>
        <taxon>Bacillati</taxon>
        <taxon>Bacillota</taxon>
        <taxon>Clostridia</taxon>
        <taxon>Eubacteriales</taxon>
        <taxon>Peptococcaceae</taxon>
        <taxon>Thermanaerosceptrum</taxon>
    </lineage>
</organism>
<name>A0A7G6E8R9_THEFR</name>
<sequence>MPCQNGHTVYDHWNQELSESERLQIYHKHKNSDVFLCSTNALTLDGQLINLDGSGNRVSSLIFGPKKIIVIAGVNKIVDNVESGIARVKNVVAPELYRHKNAPAPCAKTGYCINCHPPVKQCRALVILEARPRINTDFHIILVGENLGI</sequence>
<reference evidence="2 3" key="1">
    <citation type="journal article" date="2019" name="Front. Microbiol.">
        <title>Thermoanaerosceptrum fracticalcis gen. nov. sp. nov., a Novel Fumarate-Fermenting Microorganism From a Deep Fractured Carbonate Aquifer of the US Great Basin.</title>
        <authorList>
            <person name="Hamilton-Brehm S.D."/>
            <person name="Stewart L.E."/>
            <person name="Zavarin M."/>
            <person name="Caldwell M."/>
            <person name="Lawson P.A."/>
            <person name="Onstott T.C."/>
            <person name="Grzymski J."/>
            <person name="Neveux I."/>
            <person name="Lollar B.S."/>
            <person name="Russell C.E."/>
            <person name="Moser D.P."/>
        </authorList>
    </citation>
    <scope>NUCLEOTIDE SEQUENCE [LARGE SCALE GENOMIC DNA]</scope>
    <source>
        <strain evidence="2 3">DRI-13</strain>
    </source>
</reference>
<feature type="domain" description="LUD" evidence="1">
    <location>
        <begin position="5"/>
        <end position="143"/>
    </location>
</feature>
<accession>A0A7G6E8R9</accession>
<evidence type="ECO:0000313" key="3">
    <source>
        <dbReference type="Proteomes" id="UP000515847"/>
    </source>
</evidence>
<dbReference type="EMBL" id="CP045798">
    <property type="protein sequence ID" value="QNB48473.1"/>
    <property type="molecule type" value="Genomic_DNA"/>
</dbReference>
<dbReference type="Pfam" id="PF02589">
    <property type="entry name" value="LUD_dom"/>
    <property type="match status" value="1"/>
</dbReference>
<proteinExistence type="predicted"/>
<dbReference type="InterPro" id="IPR003741">
    <property type="entry name" value="LUD_dom"/>
</dbReference>
<keyword evidence="3" id="KW-1185">Reference proteome</keyword>
<evidence type="ECO:0000313" key="2">
    <source>
        <dbReference type="EMBL" id="QNB48473.1"/>
    </source>
</evidence>
<dbReference type="OrthoDB" id="9809147at2"/>
<evidence type="ECO:0000259" key="1">
    <source>
        <dbReference type="Pfam" id="PF02589"/>
    </source>
</evidence>